<evidence type="ECO:0000313" key="2">
    <source>
        <dbReference type="EMBL" id="KAJ1172923.1"/>
    </source>
</evidence>
<proteinExistence type="predicted"/>
<gene>
    <name evidence="2" type="ORF">NDU88_004765</name>
</gene>
<organism evidence="2 3">
    <name type="scientific">Pleurodeles waltl</name>
    <name type="common">Iberian ribbed newt</name>
    <dbReference type="NCBI Taxonomy" id="8319"/>
    <lineage>
        <taxon>Eukaryota</taxon>
        <taxon>Metazoa</taxon>
        <taxon>Chordata</taxon>
        <taxon>Craniata</taxon>
        <taxon>Vertebrata</taxon>
        <taxon>Euteleostomi</taxon>
        <taxon>Amphibia</taxon>
        <taxon>Batrachia</taxon>
        <taxon>Caudata</taxon>
        <taxon>Salamandroidea</taxon>
        <taxon>Salamandridae</taxon>
        <taxon>Pleurodelinae</taxon>
        <taxon>Pleurodeles</taxon>
    </lineage>
</organism>
<dbReference type="Proteomes" id="UP001066276">
    <property type="component" value="Chromosome 4_1"/>
</dbReference>
<feature type="compositionally biased region" description="Basic residues" evidence="1">
    <location>
        <begin position="100"/>
        <end position="109"/>
    </location>
</feature>
<name>A0AAV7T8P2_PLEWA</name>
<accession>A0AAV7T8P2</accession>
<sequence>MLRTCRDQKGLVHYIGDEAGTHAPRVTLPSPCIVSGFSGKEPGSAQAEEGVRKEKKTKKRDGAPHPKVSPTSVRGSGPRGSVLPLGPKASSTWPRASHTAARKRGRRGQRSVERAPRKKKRHVWKRCAAGSAR</sequence>
<evidence type="ECO:0000256" key="1">
    <source>
        <dbReference type="SAM" id="MobiDB-lite"/>
    </source>
</evidence>
<feature type="region of interest" description="Disordered" evidence="1">
    <location>
        <begin position="20"/>
        <end position="133"/>
    </location>
</feature>
<feature type="compositionally biased region" description="Basic residues" evidence="1">
    <location>
        <begin position="116"/>
        <end position="125"/>
    </location>
</feature>
<reference evidence="2" key="1">
    <citation type="journal article" date="2022" name="bioRxiv">
        <title>Sequencing and chromosome-scale assembly of the giantPleurodeles waltlgenome.</title>
        <authorList>
            <person name="Brown T."/>
            <person name="Elewa A."/>
            <person name="Iarovenko S."/>
            <person name="Subramanian E."/>
            <person name="Araus A.J."/>
            <person name="Petzold A."/>
            <person name="Susuki M."/>
            <person name="Suzuki K.-i.T."/>
            <person name="Hayashi T."/>
            <person name="Toyoda A."/>
            <person name="Oliveira C."/>
            <person name="Osipova E."/>
            <person name="Leigh N.D."/>
            <person name="Simon A."/>
            <person name="Yun M.H."/>
        </authorList>
    </citation>
    <scope>NUCLEOTIDE SEQUENCE</scope>
    <source>
        <strain evidence="2">20211129_DDA</strain>
        <tissue evidence="2">Liver</tissue>
    </source>
</reference>
<evidence type="ECO:0000313" key="3">
    <source>
        <dbReference type="Proteomes" id="UP001066276"/>
    </source>
</evidence>
<dbReference type="EMBL" id="JANPWB010000007">
    <property type="protein sequence ID" value="KAJ1172923.1"/>
    <property type="molecule type" value="Genomic_DNA"/>
</dbReference>
<dbReference type="AlphaFoldDB" id="A0AAV7T8P2"/>
<protein>
    <submittedName>
        <fullName evidence="2">Uncharacterized protein</fullName>
    </submittedName>
</protein>
<comment type="caution">
    <text evidence="2">The sequence shown here is derived from an EMBL/GenBank/DDBJ whole genome shotgun (WGS) entry which is preliminary data.</text>
</comment>
<keyword evidence="3" id="KW-1185">Reference proteome</keyword>